<dbReference type="Proteomes" id="UP000290289">
    <property type="component" value="Chromosome 15"/>
</dbReference>
<dbReference type="Pfam" id="PF00415">
    <property type="entry name" value="RCC1"/>
    <property type="match status" value="1"/>
</dbReference>
<feature type="repeat" description="RCC1" evidence="2">
    <location>
        <begin position="252"/>
        <end position="292"/>
    </location>
</feature>
<dbReference type="InterPro" id="IPR050240">
    <property type="entry name" value="DNA_pol_type-B"/>
</dbReference>
<dbReference type="EMBL" id="RDQH01000341">
    <property type="protein sequence ID" value="RXH72329.1"/>
    <property type="molecule type" value="Genomic_DNA"/>
</dbReference>
<dbReference type="GO" id="GO:0006287">
    <property type="term" value="P:base-excision repair, gap-filling"/>
    <property type="evidence" value="ECO:0007669"/>
    <property type="project" value="TreeGrafter"/>
</dbReference>
<accession>A0A498HN11</accession>
<feature type="compositionally biased region" description="Pro residues" evidence="3">
    <location>
        <begin position="1"/>
        <end position="12"/>
    </location>
</feature>
<dbReference type="Pfam" id="PF13540">
    <property type="entry name" value="RCC1_2"/>
    <property type="match status" value="1"/>
</dbReference>
<dbReference type="PROSITE" id="PS00626">
    <property type="entry name" value="RCC1_2"/>
    <property type="match status" value="2"/>
</dbReference>
<keyword evidence="6" id="KW-1185">Reference proteome</keyword>
<dbReference type="Gene3D" id="2.130.10.30">
    <property type="entry name" value="Regulator of chromosome condensation 1/beta-lactamase-inhibitor protein II"/>
    <property type="match status" value="2"/>
</dbReference>
<dbReference type="GO" id="GO:0003887">
    <property type="term" value="F:DNA-directed DNA polymerase activity"/>
    <property type="evidence" value="ECO:0007669"/>
    <property type="project" value="TreeGrafter"/>
</dbReference>
<dbReference type="GO" id="GO:0045004">
    <property type="term" value="P:DNA replication proofreading"/>
    <property type="evidence" value="ECO:0007669"/>
    <property type="project" value="TreeGrafter"/>
</dbReference>
<evidence type="ECO:0000256" key="2">
    <source>
        <dbReference type="PROSITE-ProRule" id="PRU00235"/>
    </source>
</evidence>
<feature type="region of interest" description="Disordered" evidence="3">
    <location>
        <begin position="1"/>
        <end position="25"/>
    </location>
</feature>
<name>A0A498HN11_MALDO</name>
<evidence type="ECO:0000313" key="6">
    <source>
        <dbReference type="Proteomes" id="UP000290289"/>
    </source>
</evidence>
<organism evidence="5 6">
    <name type="scientific">Malus domestica</name>
    <name type="common">Apple</name>
    <name type="synonym">Pyrus malus</name>
    <dbReference type="NCBI Taxonomy" id="3750"/>
    <lineage>
        <taxon>Eukaryota</taxon>
        <taxon>Viridiplantae</taxon>
        <taxon>Streptophyta</taxon>
        <taxon>Embryophyta</taxon>
        <taxon>Tracheophyta</taxon>
        <taxon>Spermatophyta</taxon>
        <taxon>Magnoliopsida</taxon>
        <taxon>eudicotyledons</taxon>
        <taxon>Gunneridae</taxon>
        <taxon>Pentapetalae</taxon>
        <taxon>rosids</taxon>
        <taxon>fabids</taxon>
        <taxon>Rosales</taxon>
        <taxon>Rosaceae</taxon>
        <taxon>Amygdaloideae</taxon>
        <taxon>Maleae</taxon>
        <taxon>Malus</taxon>
    </lineage>
</organism>
<dbReference type="SUPFAM" id="SSF50985">
    <property type="entry name" value="RCC1/BLIP-II"/>
    <property type="match status" value="1"/>
</dbReference>
<feature type="domain" description="DNA-directed DNA polymerase family B exonuclease" evidence="4">
    <location>
        <begin position="155"/>
        <end position="188"/>
    </location>
</feature>
<dbReference type="InterPro" id="IPR000408">
    <property type="entry name" value="Reg_chr_condens"/>
</dbReference>
<sequence>MSRKQPAPPQPAANPAKQQATSAEEEFVDDDVYLDEALFETEARHSPIAIIIRIFGVTKEGHSSLPFLSTPQGMGPAPDDISRFHRILEGRMGEVNRNSRVPKFTCRVEMMQKRSIMYYQQQDSEPFLTIVVALPTMVASCRDIQTLSAILQKGNFLKMAPFQILSFDIECAGRKGHFPEPIRDPVIQRVSVKMVAAGAEHTAAVTEDGSLYGRGWGNLGLGDRNDLLVPEKVSMVNEKAKPRHYMDSLEFGQVGVGDNIDPCSPVQVKFPHEQKVAQISCGWRHALAVTERQNVFSKSGKAIDKMERIMFIRPRNHVSER</sequence>
<dbReference type="STRING" id="3750.A0A498HN11"/>
<proteinExistence type="predicted"/>
<dbReference type="SUPFAM" id="SSF53098">
    <property type="entry name" value="Ribonuclease H-like"/>
    <property type="match status" value="1"/>
</dbReference>
<dbReference type="AlphaFoldDB" id="A0A498HN11"/>
<dbReference type="Pfam" id="PF03104">
    <property type="entry name" value="DNA_pol_B_exo1"/>
    <property type="match status" value="1"/>
</dbReference>
<dbReference type="GO" id="GO:0006297">
    <property type="term" value="P:nucleotide-excision repair, DNA gap filling"/>
    <property type="evidence" value="ECO:0007669"/>
    <property type="project" value="TreeGrafter"/>
</dbReference>
<reference evidence="5 6" key="1">
    <citation type="submission" date="2018-10" db="EMBL/GenBank/DDBJ databases">
        <title>A high-quality apple genome assembly.</title>
        <authorList>
            <person name="Hu J."/>
        </authorList>
    </citation>
    <scope>NUCLEOTIDE SEQUENCE [LARGE SCALE GENOMIC DNA]</scope>
    <source>
        <strain evidence="6">cv. HFTH1</strain>
        <tissue evidence="5">Young leaf</tissue>
    </source>
</reference>
<dbReference type="PANTHER" id="PTHR10322">
    <property type="entry name" value="DNA POLYMERASE CATALYTIC SUBUNIT"/>
    <property type="match status" value="1"/>
</dbReference>
<gene>
    <name evidence="5" type="ORF">DVH24_012013</name>
</gene>
<dbReference type="PROSITE" id="PS50012">
    <property type="entry name" value="RCC1_3"/>
    <property type="match status" value="1"/>
</dbReference>
<comment type="caution">
    <text evidence="5">The sequence shown here is derived from an EMBL/GenBank/DDBJ whole genome shotgun (WGS) entry which is preliminary data.</text>
</comment>
<dbReference type="InterPro" id="IPR012337">
    <property type="entry name" value="RNaseH-like_sf"/>
</dbReference>
<evidence type="ECO:0000259" key="4">
    <source>
        <dbReference type="Pfam" id="PF03104"/>
    </source>
</evidence>
<dbReference type="GO" id="GO:0043625">
    <property type="term" value="C:delta DNA polymerase complex"/>
    <property type="evidence" value="ECO:0007669"/>
    <property type="project" value="TreeGrafter"/>
</dbReference>
<dbReference type="InterPro" id="IPR009091">
    <property type="entry name" value="RCC1/BLIP-II"/>
</dbReference>
<dbReference type="InterPro" id="IPR006133">
    <property type="entry name" value="DNA-dir_DNA_pol_B_exonuc"/>
</dbReference>
<protein>
    <recommendedName>
        <fullName evidence="1">DNA polymerase delta catalytic subunit</fullName>
    </recommendedName>
</protein>
<evidence type="ECO:0000256" key="3">
    <source>
        <dbReference type="SAM" id="MobiDB-lite"/>
    </source>
</evidence>
<dbReference type="GO" id="GO:0008296">
    <property type="term" value="F:3'-5'-DNA exonuclease activity"/>
    <property type="evidence" value="ECO:0007669"/>
    <property type="project" value="TreeGrafter"/>
</dbReference>
<dbReference type="PANTHER" id="PTHR10322:SF23">
    <property type="entry name" value="DNA POLYMERASE DELTA CATALYTIC SUBUNIT"/>
    <property type="match status" value="1"/>
</dbReference>
<evidence type="ECO:0000313" key="5">
    <source>
        <dbReference type="EMBL" id="RXH72329.1"/>
    </source>
</evidence>
<evidence type="ECO:0000256" key="1">
    <source>
        <dbReference type="ARBA" id="ARBA00024411"/>
    </source>
</evidence>